<dbReference type="GO" id="GO:0016765">
    <property type="term" value="F:transferase activity, transferring alkyl or aryl (other than methyl) groups"/>
    <property type="evidence" value="ECO:0007669"/>
    <property type="project" value="InterPro"/>
</dbReference>
<proteinExistence type="predicted"/>
<protein>
    <submittedName>
        <fullName evidence="2">Uncharacterized protein</fullName>
    </submittedName>
</protein>
<dbReference type="SUPFAM" id="SSF64005">
    <property type="entry name" value="Undecaprenyl diphosphate synthase"/>
    <property type="match status" value="1"/>
</dbReference>
<dbReference type="InterPro" id="IPR036424">
    <property type="entry name" value="UPP_synth-like_sf"/>
</dbReference>
<organism evidence="2 3">
    <name type="scientific">Lentinula aciculospora</name>
    <dbReference type="NCBI Taxonomy" id="153920"/>
    <lineage>
        <taxon>Eukaryota</taxon>
        <taxon>Fungi</taxon>
        <taxon>Dikarya</taxon>
        <taxon>Basidiomycota</taxon>
        <taxon>Agaricomycotina</taxon>
        <taxon>Agaricomycetes</taxon>
        <taxon>Agaricomycetidae</taxon>
        <taxon>Agaricales</taxon>
        <taxon>Marasmiineae</taxon>
        <taxon>Omphalotaceae</taxon>
        <taxon>Lentinula</taxon>
    </lineage>
</organism>
<evidence type="ECO:0000313" key="3">
    <source>
        <dbReference type="Proteomes" id="UP001150266"/>
    </source>
</evidence>
<keyword evidence="1" id="KW-0472">Membrane</keyword>
<comment type="caution">
    <text evidence="2">The sequence shown here is derived from an EMBL/GenBank/DDBJ whole genome shotgun (WGS) entry which is preliminary data.</text>
</comment>
<dbReference type="EMBL" id="JAOTPV010000003">
    <property type="protein sequence ID" value="KAJ4486075.1"/>
    <property type="molecule type" value="Genomic_DNA"/>
</dbReference>
<evidence type="ECO:0000313" key="2">
    <source>
        <dbReference type="EMBL" id="KAJ4486075.1"/>
    </source>
</evidence>
<dbReference type="OrthoDB" id="3057168at2759"/>
<evidence type="ECO:0000256" key="1">
    <source>
        <dbReference type="SAM" id="Phobius"/>
    </source>
</evidence>
<gene>
    <name evidence="2" type="ORF">J3R30DRAFT_1451298</name>
</gene>
<dbReference type="AlphaFoldDB" id="A0A9W9DTL3"/>
<keyword evidence="3" id="KW-1185">Reference proteome</keyword>
<reference evidence="2" key="1">
    <citation type="submission" date="2022-08" db="EMBL/GenBank/DDBJ databases">
        <title>A Global Phylogenomic Analysis of the Shiitake Genus Lentinula.</title>
        <authorList>
            <consortium name="DOE Joint Genome Institute"/>
            <person name="Sierra-Patev S."/>
            <person name="Min B."/>
            <person name="Naranjo-Ortiz M."/>
            <person name="Looney B."/>
            <person name="Konkel Z."/>
            <person name="Slot J.C."/>
            <person name="Sakamoto Y."/>
            <person name="Steenwyk J.L."/>
            <person name="Rokas A."/>
            <person name="Carro J."/>
            <person name="Camarero S."/>
            <person name="Ferreira P."/>
            <person name="Molpeceres G."/>
            <person name="Ruiz-Duenas F.J."/>
            <person name="Serrano A."/>
            <person name="Henrissat B."/>
            <person name="Drula E."/>
            <person name="Hughes K.W."/>
            <person name="Mata J.L."/>
            <person name="Ishikawa N.K."/>
            <person name="Vargas-Isla R."/>
            <person name="Ushijima S."/>
            <person name="Smith C.A."/>
            <person name="Ahrendt S."/>
            <person name="Andreopoulos W."/>
            <person name="He G."/>
            <person name="Labutti K."/>
            <person name="Lipzen A."/>
            <person name="Ng V."/>
            <person name="Riley R."/>
            <person name="Sandor L."/>
            <person name="Barry K."/>
            <person name="Martinez A.T."/>
            <person name="Xiao Y."/>
            <person name="Gibbons J.G."/>
            <person name="Terashima K."/>
            <person name="Grigoriev I.V."/>
            <person name="Hibbett D.S."/>
        </authorList>
    </citation>
    <scope>NUCLEOTIDE SEQUENCE</scope>
    <source>
        <strain evidence="2">JLM2183</strain>
    </source>
</reference>
<keyword evidence="1" id="KW-1133">Transmembrane helix</keyword>
<keyword evidence="1" id="KW-0812">Transmembrane</keyword>
<feature type="transmembrane region" description="Helical" evidence="1">
    <location>
        <begin position="6"/>
        <end position="25"/>
    </location>
</feature>
<sequence length="93" mass="10708">MVLAYPFLALLHAFYSLVILSISFFRHLTRPTPTPLNATRMRLPKHLSIIFVSDADFDEQINEYCITESIHRVIGWCQQLGIPRLSVYDAEGE</sequence>
<dbReference type="Proteomes" id="UP001150266">
    <property type="component" value="Unassembled WGS sequence"/>
</dbReference>
<name>A0A9W9DTL3_9AGAR</name>
<accession>A0A9W9DTL3</accession>